<reference evidence="4" key="1">
    <citation type="journal article" date="2017" name="Nat. Ecol. Evol.">
        <title>Genome expansion and lineage-specific genetic innovations in the forest pathogenic fungi Armillaria.</title>
        <authorList>
            <person name="Sipos G."/>
            <person name="Prasanna A.N."/>
            <person name="Walter M.C."/>
            <person name="O'Connor E."/>
            <person name="Balint B."/>
            <person name="Krizsan K."/>
            <person name="Kiss B."/>
            <person name="Hess J."/>
            <person name="Varga T."/>
            <person name="Slot J."/>
            <person name="Riley R."/>
            <person name="Boka B."/>
            <person name="Rigling D."/>
            <person name="Barry K."/>
            <person name="Lee J."/>
            <person name="Mihaltcheva S."/>
            <person name="LaButti K."/>
            <person name="Lipzen A."/>
            <person name="Waldron R."/>
            <person name="Moloney N.M."/>
            <person name="Sperisen C."/>
            <person name="Kredics L."/>
            <person name="Vagvoelgyi C."/>
            <person name="Patrignani A."/>
            <person name="Fitzpatrick D."/>
            <person name="Nagy I."/>
            <person name="Doyle S."/>
            <person name="Anderson J.B."/>
            <person name="Grigoriev I.V."/>
            <person name="Gueldener U."/>
            <person name="Muensterkoetter M."/>
            <person name="Nagy L.G."/>
        </authorList>
    </citation>
    <scope>NUCLEOTIDE SEQUENCE [LARGE SCALE GENOMIC DNA]</scope>
    <source>
        <strain evidence="4">Ar21-2</strain>
    </source>
</reference>
<evidence type="ECO:0000256" key="1">
    <source>
        <dbReference type="SAM" id="MobiDB-lite"/>
    </source>
</evidence>
<accession>A0A2H3CM24</accession>
<feature type="region of interest" description="Disordered" evidence="1">
    <location>
        <begin position="240"/>
        <end position="334"/>
    </location>
</feature>
<keyword evidence="4" id="KW-1185">Reference proteome</keyword>
<protein>
    <submittedName>
        <fullName evidence="3">Uncharacterized protein</fullName>
    </submittedName>
</protein>
<feature type="transmembrane region" description="Helical" evidence="2">
    <location>
        <begin position="112"/>
        <end position="133"/>
    </location>
</feature>
<evidence type="ECO:0000256" key="2">
    <source>
        <dbReference type="SAM" id="Phobius"/>
    </source>
</evidence>
<evidence type="ECO:0000313" key="4">
    <source>
        <dbReference type="Proteomes" id="UP000217790"/>
    </source>
</evidence>
<sequence>MTPPLNTRRLVAVVLAAFFSVTGILLLLILCLFAYNTARLDEEEEARAALPFHYVPTHFLMSPLEARTCHSLPNHPTHRRLHPFPLAAQIALHMNLTPPPTLTEEDEEHTDALGIALATITTTVTASLLTLVYSWEIRTLLTQLGVLPPVRHFQRYVCNEPGPRLGHTGPTEPELTPLAARNARRGHHRPQSIPPINERNVRAEDEPDMGQWVGEAIAALLQPMGDPPFRDLHPNFELPSAPMEFNPVPSYEVRDPQELPRARPRPPRLGERNSIPFPMMTRPGTNRPFVFSFGTGLPEDTDSDSSDEPGPSQQRGGLQNATAEPDPLADPHPD</sequence>
<feature type="compositionally biased region" description="Basic and acidic residues" evidence="1">
    <location>
        <begin position="252"/>
        <end position="261"/>
    </location>
</feature>
<feature type="transmembrane region" description="Helical" evidence="2">
    <location>
        <begin position="12"/>
        <end position="35"/>
    </location>
</feature>
<keyword evidence="2" id="KW-0812">Transmembrane</keyword>
<keyword evidence="2" id="KW-0472">Membrane</keyword>
<dbReference type="InParanoid" id="A0A2H3CM24"/>
<feature type="compositionally biased region" description="Polar residues" evidence="1">
    <location>
        <begin position="313"/>
        <end position="322"/>
    </location>
</feature>
<gene>
    <name evidence="3" type="ORF">ARMGADRAFT_1093116</name>
</gene>
<keyword evidence="2" id="KW-1133">Transmembrane helix</keyword>
<evidence type="ECO:0000313" key="3">
    <source>
        <dbReference type="EMBL" id="PBK79448.1"/>
    </source>
</evidence>
<dbReference type="EMBL" id="KZ293775">
    <property type="protein sequence ID" value="PBK79448.1"/>
    <property type="molecule type" value="Genomic_DNA"/>
</dbReference>
<dbReference type="AlphaFoldDB" id="A0A2H3CM24"/>
<name>A0A2H3CM24_ARMGA</name>
<dbReference type="Proteomes" id="UP000217790">
    <property type="component" value="Unassembled WGS sequence"/>
</dbReference>
<proteinExistence type="predicted"/>
<organism evidence="3 4">
    <name type="scientific">Armillaria gallica</name>
    <name type="common">Bulbous honey fungus</name>
    <name type="synonym">Armillaria bulbosa</name>
    <dbReference type="NCBI Taxonomy" id="47427"/>
    <lineage>
        <taxon>Eukaryota</taxon>
        <taxon>Fungi</taxon>
        <taxon>Dikarya</taxon>
        <taxon>Basidiomycota</taxon>
        <taxon>Agaricomycotina</taxon>
        <taxon>Agaricomycetes</taxon>
        <taxon>Agaricomycetidae</taxon>
        <taxon>Agaricales</taxon>
        <taxon>Marasmiineae</taxon>
        <taxon>Physalacriaceae</taxon>
        <taxon>Armillaria</taxon>
    </lineage>
</organism>